<evidence type="ECO:0000256" key="3">
    <source>
        <dbReference type="ARBA" id="ARBA00023274"/>
    </source>
</evidence>
<keyword evidence="3" id="KW-0687">Ribonucleoprotein</keyword>
<name>A0A137PB08_CONC2</name>
<sequence length="328" mass="36767">MSLYRNLFQSSRKALGMRNFSSFQKVCQINSNNILQGLNAEVAPEAIEKEIDIKQRLNELIPEYHQIGTKQMHSSPYTTTSDFQSSYELTMAQMLESGLHLGANADILNQKNLPYIYGTRAGISVFNLELTLAHLKRACGVVKEVSRKGGLILFLSHQPQLAESTIEAAKRAGAYYQYTRWVPGTITNREIVLKQSQYYERDPDSIQLDEGGQYYHTPDLLVVMNYSSSKRAIAEATKANIPTISIIDSDQDPTGVTYPIPGNDDSLRALKLVLGVLSKAGEEGVQLRELEKRKKREQSVKDHKQAIAARMEKHAEQVASGYKPDDLD</sequence>
<evidence type="ECO:0000256" key="2">
    <source>
        <dbReference type="ARBA" id="ARBA00022980"/>
    </source>
</evidence>
<proteinExistence type="inferred from homology"/>
<evidence type="ECO:0000256" key="1">
    <source>
        <dbReference type="ARBA" id="ARBA00006242"/>
    </source>
</evidence>
<keyword evidence="6" id="KW-1185">Reference proteome</keyword>
<dbReference type="InterPro" id="IPR023591">
    <property type="entry name" value="Ribosomal_uS2_flav_dom_sf"/>
</dbReference>
<dbReference type="GO" id="GO:0006412">
    <property type="term" value="P:translation"/>
    <property type="evidence" value="ECO:0007669"/>
    <property type="project" value="InterPro"/>
</dbReference>
<dbReference type="PANTHER" id="PTHR12534:SF0">
    <property type="entry name" value="SMALL RIBOSOMAL SUBUNIT PROTEIN US2M"/>
    <property type="match status" value="1"/>
</dbReference>
<dbReference type="Pfam" id="PF00318">
    <property type="entry name" value="Ribosomal_S2"/>
    <property type="match status" value="2"/>
</dbReference>
<dbReference type="AlphaFoldDB" id="A0A137PB08"/>
<dbReference type="OMA" id="ARCHYVK"/>
<protein>
    <submittedName>
        <fullName evidence="5">Ribosomal protein S2</fullName>
    </submittedName>
</protein>
<organism evidence="5 6">
    <name type="scientific">Conidiobolus coronatus (strain ATCC 28846 / CBS 209.66 / NRRL 28638)</name>
    <name type="common">Delacroixia coronata</name>
    <dbReference type="NCBI Taxonomy" id="796925"/>
    <lineage>
        <taxon>Eukaryota</taxon>
        <taxon>Fungi</taxon>
        <taxon>Fungi incertae sedis</taxon>
        <taxon>Zoopagomycota</taxon>
        <taxon>Entomophthoromycotina</taxon>
        <taxon>Entomophthoromycetes</taxon>
        <taxon>Entomophthorales</taxon>
        <taxon>Ancylistaceae</taxon>
        <taxon>Conidiobolus</taxon>
    </lineage>
</organism>
<dbReference type="InterPro" id="IPR005706">
    <property type="entry name" value="Ribosomal_uS2_bac/mit/plastid"/>
</dbReference>
<dbReference type="EMBL" id="KQ964458">
    <property type="protein sequence ID" value="KXN72193.1"/>
    <property type="molecule type" value="Genomic_DNA"/>
</dbReference>
<dbReference type="InterPro" id="IPR001865">
    <property type="entry name" value="Ribosomal_uS2"/>
</dbReference>
<comment type="similarity">
    <text evidence="1">Belongs to the universal ribosomal protein uS2 family.</text>
</comment>
<feature type="compositionally biased region" description="Basic and acidic residues" evidence="4">
    <location>
        <begin position="290"/>
        <end position="316"/>
    </location>
</feature>
<accession>A0A137PB08</accession>
<dbReference type="GO" id="GO:0003735">
    <property type="term" value="F:structural constituent of ribosome"/>
    <property type="evidence" value="ECO:0007669"/>
    <property type="project" value="InterPro"/>
</dbReference>
<dbReference type="GO" id="GO:0005763">
    <property type="term" value="C:mitochondrial small ribosomal subunit"/>
    <property type="evidence" value="ECO:0007669"/>
    <property type="project" value="TreeGrafter"/>
</dbReference>
<evidence type="ECO:0000256" key="4">
    <source>
        <dbReference type="SAM" id="MobiDB-lite"/>
    </source>
</evidence>
<reference evidence="5 6" key="1">
    <citation type="journal article" date="2015" name="Genome Biol. Evol.">
        <title>Phylogenomic analyses indicate that early fungi evolved digesting cell walls of algal ancestors of land plants.</title>
        <authorList>
            <person name="Chang Y."/>
            <person name="Wang S."/>
            <person name="Sekimoto S."/>
            <person name="Aerts A.L."/>
            <person name="Choi C."/>
            <person name="Clum A."/>
            <person name="LaButti K.M."/>
            <person name="Lindquist E.A."/>
            <person name="Yee Ngan C."/>
            <person name="Ohm R.A."/>
            <person name="Salamov A.A."/>
            <person name="Grigoriev I.V."/>
            <person name="Spatafora J.W."/>
            <person name="Berbee M.L."/>
        </authorList>
    </citation>
    <scope>NUCLEOTIDE SEQUENCE [LARGE SCALE GENOMIC DNA]</scope>
    <source>
        <strain evidence="5 6">NRRL 28638</strain>
    </source>
</reference>
<dbReference type="CDD" id="cd01425">
    <property type="entry name" value="RPS2"/>
    <property type="match status" value="1"/>
</dbReference>
<dbReference type="HAMAP" id="MF_00291_B">
    <property type="entry name" value="Ribosomal_uS2_B"/>
    <property type="match status" value="1"/>
</dbReference>
<dbReference type="PRINTS" id="PR00395">
    <property type="entry name" value="RIBOSOMALS2"/>
</dbReference>
<evidence type="ECO:0000313" key="5">
    <source>
        <dbReference type="EMBL" id="KXN72193.1"/>
    </source>
</evidence>
<feature type="region of interest" description="Disordered" evidence="4">
    <location>
        <begin position="290"/>
        <end position="328"/>
    </location>
</feature>
<dbReference type="Gene3D" id="3.40.50.10490">
    <property type="entry name" value="Glucose-6-phosphate isomerase like protein, domain 1"/>
    <property type="match status" value="1"/>
</dbReference>
<dbReference type="SUPFAM" id="SSF52313">
    <property type="entry name" value="Ribosomal protein S2"/>
    <property type="match status" value="1"/>
</dbReference>
<dbReference type="PANTHER" id="PTHR12534">
    <property type="entry name" value="30S RIBOSOMAL PROTEIN S2 PROKARYOTIC AND ORGANELLAR"/>
    <property type="match status" value="1"/>
</dbReference>
<gene>
    <name evidence="5" type="ORF">CONCODRAFT_77926</name>
</gene>
<dbReference type="STRING" id="796925.A0A137PB08"/>
<dbReference type="PROSITE" id="PS00962">
    <property type="entry name" value="RIBOSOMAL_S2_1"/>
    <property type="match status" value="1"/>
</dbReference>
<dbReference type="Proteomes" id="UP000070444">
    <property type="component" value="Unassembled WGS sequence"/>
</dbReference>
<evidence type="ECO:0000313" key="6">
    <source>
        <dbReference type="Proteomes" id="UP000070444"/>
    </source>
</evidence>
<dbReference type="InterPro" id="IPR018130">
    <property type="entry name" value="Ribosomal_uS2_CS"/>
</dbReference>
<keyword evidence="2 5" id="KW-0689">Ribosomal protein</keyword>
<dbReference type="OrthoDB" id="2320368at2759"/>